<organism evidence="1 2">
    <name type="scientific">Vermiconidia calcicola</name>
    <dbReference type="NCBI Taxonomy" id="1690605"/>
    <lineage>
        <taxon>Eukaryota</taxon>
        <taxon>Fungi</taxon>
        <taxon>Dikarya</taxon>
        <taxon>Ascomycota</taxon>
        <taxon>Pezizomycotina</taxon>
        <taxon>Dothideomycetes</taxon>
        <taxon>Dothideomycetidae</taxon>
        <taxon>Mycosphaerellales</taxon>
        <taxon>Extremaceae</taxon>
        <taxon>Vermiconidia</taxon>
    </lineage>
</organism>
<evidence type="ECO:0000313" key="2">
    <source>
        <dbReference type="Proteomes" id="UP001281147"/>
    </source>
</evidence>
<comment type="caution">
    <text evidence="1">The sequence shown here is derived from an EMBL/GenBank/DDBJ whole genome shotgun (WGS) entry which is preliminary data.</text>
</comment>
<protein>
    <submittedName>
        <fullName evidence="1">Uncharacterized protein</fullName>
    </submittedName>
</protein>
<gene>
    <name evidence="1" type="ORF">LTR37_017991</name>
</gene>
<dbReference type="Proteomes" id="UP001281147">
    <property type="component" value="Unassembled WGS sequence"/>
</dbReference>
<sequence>MAPLQTGLFLGGSGWHDEDDQDITATDEDGSEYEDAADDADDEDDVPYYNPQTGAHSLKRQRSPVADDGEGSKRLRTPGGDAAAAGKGFKDFKAEQDRRITTLKKQGYADAYVADKLREEGLGSLGVKAIAPRWRDLRKKEEAKEDAMLDDELSDWHQGEDDELHEAYNAIEENFTKDLAKLNEKKWRDVSQKLAGHGTALLPIEIDPDQAGRAALRQQRIEEAKARRAAAAEAVKHAEDQKKLELQAKEDEKLRYWQAKEDHKKTLEAKRIEEKRFRDEHNAAKERERAARAAALQRIRGEADEKKKVKEAEERVFRYYTGRYLVRVQKRRRNPDDEEDYTSDESDGYDMSDLADSDQDEASVSSGKPYTKHTTEEKKPATTFKPAKVNKESLLNPRSVMSDEELEMLLHERDHARRANKETHPQVVARLAVMDWSLTTSELNGLLEKRFASRKGKQAVRIARLQQYDAANSVAGQDGVKSTDLEFKQKYEGYTGKYKSLIDED</sequence>
<name>A0ACC3MJQ7_9PEZI</name>
<evidence type="ECO:0000313" key="1">
    <source>
        <dbReference type="EMBL" id="KAK3696420.1"/>
    </source>
</evidence>
<accession>A0ACC3MJQ7</accession>
<keyword evidence="2" id="KW-1185">Reference proteome</keyword>
<reference evidence="1" key="1">
    <citation type="submission" date="2023-07" db="EMBL/GenBank/DDBJ databases">
        <title>Black Yeasts Isolated from many extreme environments.</title>
        <authorList>
            <person name="Coleine C."/>
            <person name="Stajich J.E."/>
            <person name="Selbmann L."/>
        </authorList>
    </citation>
    <scope>NUCLEOTIDE SEQUENCE</scope>
    <source>
        <strain evidence="1">CCFEE 5714</strain>
    </source>
</reference>
<proteinExistence type="predicted"/>
<dbReference type="EMBL" id="JAUTXU010000242">
    <property type="protein sequence ID" value="KAK3696420.1"/>
    <property type="molecule type" value="Genomic_DNA"/>
</dbReference>